<dbReference type="InterPro" id="IPR016518">
    <property type="entry name" value="Alpha-L-fucosidase"/>
</dbReference>
<protein>
    <submittedName>
        <fullName evidence="4">Glycoside hydrolase family 95 protein</fullName>
    </submittedName>
</protein>
<dbReference type="Gene3D" id="2.60.40.1180">
    <property type="entry name" value="Golgi alpha-mannosidase II"/>
    <property type="match status" value="1"/>
</dbReference>
<dbReference type="Gene3D" id="1.50.10.10">
    <property type="match status" value="1"/>
</dbReference>
<sequence>MTTTSKWQSSAGQGRPASRATAWIAVAMLHAGSLAFGAPPEQALKLWYDRPAAAWLEALPLGDGSLGAMVYGGFPVERIQLNDATLWSGGPKDCDNPGALKVLPEMRRLIADGEYAEAHELGKKMMGPYTQTYLPMGDLTLTFAKPADAPRDFRRSLDLDTAVATTTCKVGDVTYTREAFISHPDRVLVVRLTADRPGALAFTAGLGSRLRFRTKADDGSLVLRGKAPAHVDPNYYDRPNPIVYSDDEGMEFEVRLKAISDGAVTAEDDALKVTAATSATLVLSAATSFNGFDKSPGRHGVDPSPIAAGRLAGAAAKSYDVLLRDHVQDHQALFRRVAVDLGPAAAGAADVPTDERVKRFGARDPGLVALHFQYGRYLLISSARPGGQPPNLQGIWNDEVRAPWSSNYTVNINTQMNHWPAETTNLAECHEPLFGLIRELAVNGAKTARVNYGCGGWVAHHNVDLWRQSAPVGDYGQGDATWALWPMSGPWLCQHLWDHYAFGGDEAFLRDEAYPLMKGAAEFCLDFLVEAAQGRLVTSPSTSPENVFIGPDGKRSAVSMASTMDMMLIHDLFTHCVAATKVLGVDAPFRDRLEAALKKLPPPRIGPDGRLQEWFQPFAETEPHHRHLSFLWGLYPGNQVTPATPELLEAAKKSLIARSDEGTGWSTGWKISLWARLGDGDHAFRLIERTLQLGPGGVYANLFGSHPPFQMDGNFAFPAGVAEMLLQSHEADGDVHLLPALPAAWPTGSVTGLRARGGFDVDLAWKDGRLTSATIRSRLGRKATVRCGGKSVQIESKPGGSYTIDADLGVRPSR</sequence>
<dbReference type="SUPFAM" id="SSF48208">
    <property type="entry name" value="Six-hairpin glycosidases"/>
    <property type="match status" value="1"/>
</dbReference>
<dbReference type="Gene3D" id="2.70.98.50">
    <property type="entry name" value="putative glycoside hydrolase family protein from bacillus halodurans"/>
    <property type="match status" value="1"/>
</dbReference>
<organism evidence="4 5">
    <name type="scientific">Paludisphaera mucosa</name>
    <dbReference type="NCBI Taxonomy" id="3030827"/>
    <lineage>
        <taxon>Bacteria</taxon>
        <taxon>Pseudomonadati</taxon>
        <taxon>Planctomycetota</taxon>
        <taxon>Planctomycetia</taxon>
        <taxon>Isosphaerales</taxon>
        <taxon>Isosphaeraceae</taxon>
        <taxon>Paludisphaera</taxon>
    </lineage>
</organism>
<dbReference type="EMBL" id="JARRAG010000002">
    <property type="protein sequence ID" value="MDG3007949.1"/>
    <property type="molecule type" value="Genomic_DNA"/>
</dbReference>
<dbReference type="GO" id="GO:0016787">
    <property type="term" value="F:hydrolase activity"/>
    <property type="evidence" value="ECO:0007669"/>
    <property type="project" value="UniProtKB-KW"/>
</dbReference>
<dbReference type="InterPro" id="IPR054363">
    <property type="entry name" value="GH95_cat"/>
</dbReference>
<dbReference type="InterPro" id="IPR012341">
    <property type="entry name" value="6hp_glycosidase-like_sf"/>
</dbReference>
<dbReference type="PIRSF" id="PIRSF007663">
    <property type="entry name" value="UCP007663"/>
    <property type="match status" value="1"/>
</dbReference>
<gene>
    <name evidence="4" type="ORF">PZE19_29650</name>
</gene>
<dbReference type="Proteomes" id="UP001216907">
    <property type="component" value="Unassembled WGS sequence"/>
</dbReference>
<dbReference type="Pfam" id="PF21307">
    <property type="entry name" value="Glyco_hydro_95_C"/>
    <property type="match status" value="1"/>
</dbReference>
<reference evidence="4 5" key="1">
    <citation type="submission" date="2023-03" db="EMBL/GenBank/DDBJ databases">
        <title>Paludisphaera mucosa sp. nov. a novel planctomycete from northern fen.</title>
        <authorList>
            <person name="Ivanova A."/>
        </authorList>
    </citation>
    <scope>NUCLEOTIDE SEQUENCE [LARGE SCALE GENOMIC DNA]</scope>
    <source>
        <strain evidence="4 5">Pla2</strain>
    </source>
</reference>
<keyword evidence="5" id="KW-1185">Reference proteome</keyword>
<evidence type="ECO:0000259" key="2">
    <source>
        <dbReference type="Pfam" id="PF21307"/>
    </source>
</evidence>
<dbReference type="RefSeq" id="WP_277864217.1">
    <property type="nucleotide sequence ID" value="NZ_JARRAG010000002.1"/>
</dbReference>
<dbReference type="InterPro" id="IPR027414">
    <property type="entry name" value="GH95_N_dom"/>
</dbReference>
<feature type="domain" description="Alpha fucosidase A-like C-terminal" evidence="2">
    <location>
        <begin position="727"/>
        <end position="796"/>
    </location>
</feature>
<evidence type="ECO:0000313" key="5">
    <source>
        <dbReference type="Proteomes" id="UP001216907"/>
    </source>
</evidence>
<keyword evidence="4" id="KW-0378">Hydrolase</keyword>
<evidence type="ECO:0000259" key="1">
    <source>
        <dbReference type="Pfam" id="PF14498"/>
    </source>
</evidence>
<proteinExistence type="predicted"/>
<evidence type="ECO:0000313" key="4">
    <source>
        <dbReference type="EMBL" id="MDG3007949.1"/>
    </source>
</evidence>
<dbReference type="PANTHER" id="PTHR31084">
    <property type="entry name" value="ALPHA-L-FUCOSIDASE 2"/>
    <property type="match status" value="1"/>
</dbReference>
<comment type="caution">
    <text evidence="4">The sequence shown here is derived from an EMBL/GenBank/DDBJ whole genome shotgun (WGS) entry which is preliminary data.</text>
</comment>
<name>A0ABT6FKA5_9BACT</name>
<feature type="domain" description="Glycosyl hydrolase family 95 catalytic" evidence="3">
    <location>
        <begin position="318"/>
        <end position="725"/>
    </location>
</feature>
<dbReference type="InterPro" id="IPR049053">
    <property type="entry name" value="AFCA-like_C"/>
</dbReference>
<dbReference type="PANTHER" id="PTHR31084:SF0">
    <property type="entry name" value="ALPHA-L-FUCOSIDASE 2"/>
    <property type="match status" value="1"/>
</dbReference>
<dbReference type="Pfam" id="PF22124">
    <property type="entry name" value="Glyco_hydro_95_cat"/>
    <property type="match status" value="1"/>
</dbReference>
<dbReference type="InterPro" id="IPR013780">
    <property type="entry name" value="Glyco_hydro_b"/>
</dbReference>
<dbReference type="Pfam" id="PF14498">
    <property type="entry name" value="Glyco_hyd_65N_2"/>
    <property type="match status" value="1"/>
</dbReference>
<dbReference type="InterPro" id="IPR008928">
    <property type="entry name" value="6-hairpin_glycosidase_sf"/>
</dbReference>
<accession>A0ABT6FKA5</accession>
<evidence type="ECO:0000259" key="3">
    <source>
        <dbReference type="Pfam" id="PF22124"/>
    </source>
</evidence>
<feature type="domain" description="Glycosyl hydrolase family 95 N-terminal" evidence="1">
    <location>
        <begin position="46"/>
        <end position="290"/>
    </location>
</feature>